<keyword evidence="4" id="KW-1185">Reference proteome</keyword>
<sequence length="132" mass="14542">KPNKTEQSLNSGFQQYYSTDVNDSSSTDSDSTDNRPNKTAQSLKSGLLYDDSSSTDSDSSIIPSDEPKPSIEPTNKCFWITGIAFIAVAGLVAFHVLKKQNSRSCVTNDIVGLEKMGRSLDFFETFFLRTPN</sequence>
<evidence type="ECO:0000256" key="1">
    <source>
        <dbReference type="SAM" id="MobiDB-lite"/>
    </source>
</evidence>
<proteinExistence type="predicted"/>
<dbReference type="AlphaFoldDB" id="F7BHJ4"/>
<feature type="transmembrane region" description="Helical" evidence="2">
    <location>
        <begin position="78"/>
        <end position="97"/>
    </location>
</feature>
<evidence type="ECO:0000313" key="3">
    <source>
        <dbReference type="Ensembl" id="ENSCINP00000021506.3"/>
    </source>
</evidence>
<keyword evidence="2" id="KW-0472">Membrane</keyword>
<evidence type="ECO:0000313" key="4">
    <source>
        <dbReference type="Proteomes" id="UP000008144"/>
    </source>
</evidence>
<protein>
    <submittedName>
        <fullName evidence="3">Uncharacterized protein</fullName>
    </submittedName>
</protein>
<reference evidence="3" key="2">
    <citation type="journal article" date="2008" name="Genome Biol.">
        <title>Improved genome assembly and evidence-based global gene model set for the chordate Ciona intestinalis: new insight into intron and operon populations.</title>
        <authorList>
            <person name="Satou Y."/>
            <person name="Mineta K."/>
            <person name="Ogasawara M."/>
            <person name="Sasakura Y."/>
            <person name="Shoguchi E."/>
            <person name="Ueno K."/>
            <person name="Yamada L."/>
            <person name="Matsumoto J."/>
            <person name="Wasserscheid J."/>
            <person name="Dewar K."/>
            <person name="Wiley G.B."/>
            <person name="Macmil S.L."/>
            <person name="Roe B.A."/>
            <person name="Zeller R.W."/>
            <person name="Hastings K.E."/>
            <person name="Lemaire P."/>
            <person name="Lindquist E."/>
            <person name="Endo T."/>
            <person name="Hotta K."/>
            <person name="Inaba K."/>
        </authorList>
    </citation>
    <scope>NUCLEOTIDE SEQUENCE [LARGE SCALE GENOMIC DNA]</scope>
    <source>
        <strain evidence="3">wild type</strain>
    </source>
</reference>
<dbReference type="EMBL" id="EAAA01000181">
    <property type="status" value="NOT_ANNOTATED_CDS"/>
    <property type="molecule type" value="Genomic_DNA"/>
</dbReference>
<accession>F7BHJ4</accession>
<dbReference type="Ensembl" id="ENSCINT00000021506.3">
    <property type="protein sequence ID" value="ENSCINP00000021506.3"/>
    <property type="gene ID" value="ENSCING00000013702.2"/>
</dbReference>
<dbReference type="EMBL" id="EAAA01000182">
    <property type="status" value="NOT_ANNOTATED_CDS"/>
    <property type="molecule type" value="Genomic_DNA"/>
</dbReference>
<feature type="region of interest" description="Disordered" evidence="1">
    <location>
        <begin position="1"/>
        <end position="72"/>
    </location>
</feature>
<organism evidence="3 4">
    <name type="scientific">Ciona intestinalis</name>
    <name type="common">Transparent sea squirt</name>
    <name type="synonym">Ascidia intestinalis</name>
    <dbReference type="NCBI Taxonomy" id="7719"/>
    <lineage>
        <taxon>Eukaryota</taxon>
        <taxon>Metazoa</taxon>
        <taxon>Chordata</taxon>
        <taxon>Tunicata</taxon>
        <taxon>Ascidiacea</taxon>
        <taxon>Phlebobranchia</taxon>
        <taxon>Cionidae</taxon>
        <taxon>Ciona</taxon>
    </lineage>
</organism>
<evidence type="ECO:0000256" key="2">
    <source>
        <dbReference type="SAM" id="Phobius"/>
    </source>
</evidence>
<feature type="compositionally biased region" description="Low complexity" evidence="1">
    <location>
        <begin position="50"/>
        <end position="64"/>
    </location>
</feature>
<feature type="compositionally biased region" description="Polar residues" evidence="1">
    <location>
        <begin position="1"/>
        <end position="17"/>
    </location>
</feature>
<reference evidence="3" key="3">
    <citation type="submission" date="2025-08" db="UniProtKB">
        <authorList>
            <consortium name="Ensembl"/>
        </authorList>
    </citation>
    <scope>IDENTIFICATION</scope>
</reference>
<keyword evidence="2" id="KW-1133">Transmembrane helix</keyword>
<name>F7BHJ4_CIOIN</name>
<reference evidence="4" key="1">
    <citation type="journal article" date="2002" name="Science">
        <title>The draft genome of Ciona intestinalis: insights into chordate and vertebrate origins.</title>
        <authorList>
            <person name="Dehal P."/>
            <person name="Satou Y."/>
            <person name="Campbell R.K."/>
            <person name="Chapman J."/>
            <person name="Degnan B."/>
            <person name="De Tomaso A."/>
            <person name="Davidson B."/>
            <person name="Di Gregorio A."/>
            <person name="Gelpke M."/>
            <person name="Goodstein D.M."/>
            <person name="Harafuji N."/>
            <person name="Hastings K.E."/>
            <person name="Ho I."/>
            <person name="Hotta K."/>
            <person name="Huang W."/>
            <person name="Kawashima T."/>
            <person name="Lemaire P."/>
            <person name="Martinez D."/>
            <person name="Meinertzhagen I.A."/>
            <person name="Necula S."/>
            <person name="Nonaka M."/>
            <person name="Putnam N."/>
            <person name="Rash S."/>
            <person name="Saiga H."/>
            <person name="Satake M."/>
            <person name="Terry A."/>
            <person name="Yamada L."/>
            <person name="Wang H.G."/>
            <person name="Awazu S."/>
            <person name="Azumi K."/>
            <person name="Boore J."/>
            <person name="Branno M."/>
            <person name="Chin-Bow S."/>
            <person name="DeSantis R."/>
            <person name="Doyle S."/>
            <person name="Francino P."/>
            <person name="Keys D.N."/>
            <person name="Haga S."/>
            <person name="Hayashi H."/>
            <person name="Hino K."/>
            <person name="Imai K.S."/>
            <person name="Inaba K."/>
            <person name="Kano S."/>
            <person name="Kobayashi K."/>
            <person name="Kobayashi M."/>
            <person name="Lee B.I."/>
            <person name="Makabe K.W."/>
            <person name="Manohar C."/>
            <person name="Matassi G."/>
            <person name="Medina M."/>
            <person name="Mochizuki Y."/>
            <person name="Mount S."/>
            <person name="Morishita T."/>
            <person name="Miura S."/>
            <person name="Nakayama A."/>
            <person name="Nishizaka S."/>
            <person name="Nomoto H."/>
            <person name="Ohta F."/>
            <person name="Oishi K."/>
            <person name="Rigoutsos I."/>
            <person name="Sano M."/>
            <person name="Sasaki A."/>
            <person name="Sasakura Y."/>
            <person name="Shoguchi E."/>
            <person name="Shin-i T."/>
            <person name="Spagnuolo A."/>
            <person name="Stainier D."/>
            <person name="Suzuki M.M."/>
            <person name="Tassy O."/>
            <person name="Takatori N."/>
            <person name="Tokuoka M."/>
            <person name="Yagi K."/>
            <person name="Yoshizaki F."/>
            <person name="Wada S."/>
            <person name="Zhang C."/>
            <person name="Hyatt P.D."/>
            <person name="Larimer F."/>
            <person name="Detter C."/>
            <person name="Doggett N."/>
            <person name="Glavina T."/>
            <person name="Hawkins T."/>
            <person name="Richardson P."/>
            <person name="Lucas S."/>
            <person name="Kohara Y."/>
            <person name="Levine M."/>
            <person name="Satoh N."/>
            <person name="Rokhsar D.S."/>
        </authorList>
    </citation>
    <scope>NUCLEOTIDE SEQUENCE [LARGE SCALE GENOMIC DNA]</scope>
</reference>
<dbReference type="Proteomes" id="UP000008144">
    <property type="component" value="Chromosome 1"/>
</dbReference>
<dbReference type="InParanoid" id="F7BHJ4"/>
<dbReference type="HOGENOM" id="CLU_1921774_0_0_1"/>
<reference evidence="3" key="4">
    <citation type="submission" date="2025-09" db="UniProtKB">
        <authorList>
            <consortium name="Ensembl"/>
        </authorList>
    </citation>
    <scope>IDENTIFICATION</scope>
</reference>
<keyword evidence="2" id="KW-0812">Transmembrane</keyword>
<feature type="compositionally biased region" description="Low complexity" evidence="1">
    <location>
        <begin position="18"/>
        <end position="29"/>
    </location>
</feature>